<organism evidence="13 14">
    <name type="scientific">Collibacillus ludicampi</name>
    <dbReference type="NCBI Taxonomy" id="2771369"/>
    <lineage>
        <taxon>Bacteria</taxon>
        <taxon>Bacillati</taxon>
        <taxon>Bacillota</taxon>
        <taxon>Bacilli</taxon>
        <taxon>Bacillales</taxon>
        <taxon>Alicyclobacillaceae</taxon>
        <taxon>Collibacillus</taxon>
    </lineage>
</organism>
<dbReference type="CDD" id="cd04163">
    <property type="entry name" value="Era"/>
    <property type="match status" value="1"/>
</dbReference>
<feature type="region of interest" description="G2" evidence="9">
    <location>
        <begin position="41"/>
        <end position="45"/>
    </location>
</feature>
<dbReference type="InterPro" id="IPR005662">
    <property type="entry name" value="GTPase_Era-like"/>
</dbReference>
<evidence type="ECO:0000256" key="7">
    <source>
        <dbReference type="ARBA" id="ARBA00023136"/>
    </source>
</evidence>
<feature type="binding site" evidence="8">
    <location>
        <begin position="62"/>
        <end position="66"/>
    </location>
    <ligand>
        <name>GTP</name>
        <dbReference type="ChEBI" id="CHEBI:37565"/>
    </ligand>
</feature>
<dbReference type="NCBIfam" id="TIGR00231">
    <property type="entry name" value="small_GTP"/>
    <property type="match status" value="1"/>
</dbReference>
<feature type="binding site" evidence="8">
    <location>
        <begin position="15"/>
        <end position="22"/>
    </location>
    <ligand>
        <name>GTP</name>
        <dbReference type="ChEBI" id="CHEBI:37565"/>
    </ligand>
</feature>
<dbReference type="SUPFAM" id="SSF54814">
    <property type="entry name" value="Prokaryotic type KH domain (KH-domain type II)"/>
    <property type="match status" value="1"/>
</dbReference>
<feature type="region of interest" description="G3" evidence="9">
    <location>
        <begin position="62"/>
        <end position="65"/>
    </location>
</feature>
<dbReference type="EMBL" id="BOQE01000001">
    <property type="protein sequence ID" value="GIM44751.1"/>
    <property type="molecule type" value="Genomic_DNA"/>
</dbReference>
<evidence type="ECO:0000256" key="8">
    <source>
        <dbReference type="HAMAP-Rule" id="MF_00367"/>
    </source>
</evidence>
<dbReference type="GO" id="GO:0005829">
    <property type="term" value="C:cytosol"/>
    <property type="evidence" value="ECO:0007669"/>
    <property type="project" value="TreeGrafter"/>
</dbReference>
<evidence type="ECO:0000256" key="6">
    <source>
        <dbReference type="ARBA" id="ARBA00023134"/>
    </source>
</evidence>
<dbReference type="GO" id="GO:0070181">
    <property type="term" value="F:small ribosomal subunit rRNA binding"/>
    <property type="evidence" value="ECO:0007669"/>
    <property type="project" value="UniProtKB-UniRule"/>
</dbReference>
<evidence type="ECO:0000259" key="11">
    <source>
        <dbReference type="PROSITE" id="PS50823"/>
    </source>
</evidence>
<dbReference type="Gene3D" id="3.40.50.300">
    <property type="entry name" value="P-loop containing nucleotide triphosphate hydrolases"/>
    <property type="match status" value="1"/>
</dbReference>
<dbReference type="FunFam" id="3.40.50.300:FF:000094">
    <property type="entry name" value="GTPase Era"/>
    <property type="match status" value="1"/>
</dbReference>
<dbReference type="NCBIfam" id="NF000908">
    <property type="entry name" value="PRK00089.1"/>
    <property type="match status" value="1"/>
</dbReference>
<dbReference type="InterPro" id="IPR030388">
    <property type="entry name" value="G_ERA_dom"/>
</dbReference>
<dbReference type="InterPro" id="IPR004044">
    <property type="entry name" value="KH_dom_type_2"/>
</dbReference>
<dbReference type="PANTHER" id="PTHR42698">
    <property type="entry name" value="GTPASE ERA"/>
    <property type="match status" value="1"/>
</dbReference>
<feature type="domain" description="KH type-2" evidence="11">
    <location>
        <begin position="205"/>
        <end position="283"/>
    </location>
</feature>
<dbReference type="InterPro" id="IPR015946">
    <property type="entry name" value="KH_dom-like_a/b"/>
</dbReference>
<evidence type="ECO:0000259" key="12">
    <source>
        <dbReference type="PROSITE" id="PS51713"/>
    </source>
</evidence>
<feature type="binding site" evidence="8">
    <location>
        <begin position="124"/>
        <end position="127"/>
    </location>
    <ligand>
        <name>GTP</name>
        <dbReference type="ChEBI" id="CHEBI:37565"/>
    </ligand>
</feature>
<feature type="domain" description="Era-type G" evidence="12">
    <location>
        <begin position="7"/>
        <end position="174"/>
    </location>
</feature>
<dbReference type="GO" id="GO:0043024">
    <property type="term" value="F:ribosomal small subunit binding"/>
    <property type="evidence" value="ECO:0007669"/>
    <property type="project" value="TreeGrafter"/>
</dbReference>
<name>A0AAV4LAD3_9BACL</name>
<dbReference type="Proteomes" id="UP001057291">
    <property type="component" value="Unassembled WGS sequence"/>
</dbReference>
<dbReference type="GO" id="GO:0005886">
    <property type="term" value="C:plasma membrane"/>
    <property type="evidence" value="ECO:0007669"/>
    <property type="project" value="UniProtKB-SubCell"/>
</dbReference>
<comment type="subunit">
    <text evidence="8">Monomer.</text>
</comment>
<keyword evidence="7 8" id="KW-0472">Membrane</keyword>
<dbReference type="NCBIfam" id="TIGR00436">
    <property type="entry name" value="era"/>
    <property type="match status" value="1"/>
</dbReference>
<dbReference type="HAMAP" id="MF_00367">
    <property type="entry name" value="GTPase_Era"/>
    <property type="match status" value="1"/>
</dbReference>
<dbReference type="GO" id="GO:0005525">
    <property type="term" value="F:GTP binding"/>
    <property type="evidence" value="ECO:0007669"/>
    <property type="project" value="UniProtKB-UniRule"/>
</dbReference>
<dbReference type="RefSeq" id="WP_282198010.1">
    <property type="nucleotide sequence ID" value="NZ_BOQE01000001.1"/>
</dbReference>
<protein>
    <recommendedName>
        <fullName evidence="2 8">GTPase Era</fullName>
    </recommendedName>
</protein>
<keyword evidence="8" id="KW-0963">Cytoplasm</keyword>
<dbReference type="Pfam" id="PF01926">
    <property type="entry name" value="MMR_HSR1"/>
    <property type="match status" value="1"/>
</dbReference>
<comment type="similarity">
    <text evidence="1 8 9 10">Belongs to the TRAFAC class TrmE-Era-EngA-EngB-Septin-like GTPase superfamily. Era GTPase family.</text>
</comment>
<evidence type="ECO:0000256" key="9">
    <source>
        <dbReference type="PROSITE-ProRule" id="PRU01050"/>
    </source>
</evidence>
<reference evidence="13" key="1">
    <citation type="journal article" date="2023" name="Int. J. Syst. Evol. Microbiol.">
        <title>Collibacillus ludicampi gen. nov., sp. nov., a new soil bacterium of the family Alicyclobacillaceae.</title>
        <authorList>
            <person name="Jojima T."/>
            <person name="Ioku Y."/>
            <person name="Fukuta Y."/>
            <person name="Shirasaka N."/>
            <person name="Matsumura Y."/>
            <person name="Mori M."/>
        </authorList>
    </citation>
    <scope>NUCLEOTIDE SEQUENCE</scope>
    <source>
        <strain evidence="13">TP075</strain>
    </source>
</reference>
<dbReference type="FunFam" id="3.30.300.20:FF:000003">
    <property type="entry name" value="GTPase Era"/>
    <property type="match status" value="1"/>
</dbReference>
<comment type="function">
    <text evidence="8">An essential GTPase that binds both GDP and GTP, with rapid nucleotide exchange. Plays a role in 16S rRNA processing and 30S ribosomal subunit biogenesis and possibly also in cell cycle regulation and energy metabolism.</text>
</comment>
<gene>
    <name evidence="8 13" type="primary">era</name>
    <name evidence="13" type="ORF">DNHGIG_03000</name>
</gene>
<evidence type="ECO:0000256" key="4">
    <source>
        <dbReference type="ARBA" id="ARBA00022741"/>
    </source>
</evidence>
<dbReference type="InterPro" id="IPR005225">
    <property type="entry name" value="Small_GTP-bd"/>
</dbReference>
<keyword evidence="8" id="KW-0699">rRNA-binding</keyword>
<feature type="region of interest" description="G4" evidence="9">
    <location>
        <begin position="124"/>
        <end position="127"/>
    </location>
</feature>
<keyword evidence="3 8" id="KW-0690">Ribosome biogenesis</keyword>
<dbReference type="AlphaFoldDB" id="A0AAV4LAD3"/>
<keyword evidence="6 8" id="KW-0342">GTP-binding</keyword>
<dbReference type="InterPro" id="IPR027417">
    <property type="entry name" value="P-loop_NTPase"/>
</dbReference>
<dbReference type="Gene3D" id="3.30.300.20">
    <property type="match status" value="1"/>
</dbReference>
<keyword evidence="8" id="KW-1003">Cell membrane</keyword>
<feature type="region of interest" description="G1" evidence="9">
    <location>
        <begin position="15"/>
        <end position="22"/>
    </location>
</feature>
<dbReference type="PROSITE" id="PS51713">
    <property type="entry name" value="G_ERA"/>
    <property type="match status" value="1"/>
</dbReference>
<dbReference type="InterPro" id="IPR006073">
    <property type="entry name" value="GTP-bd"/>
</dbReference>
<evidence type="ECO:0000256" key="5">
    <source>
        <dbReference type="ARBA" id="ARBA00022884"/>
    </source>
</evidence>
<evidence type="ECO:0000256" key="10">
    <source>
        <dbReference type="RuleBase" id="RU003761"/>
    </source>
</evidence>
<keyword evidence="14" id="KW-1185">Reference proteome</keyword>
<accession>A0AAV4LAD3</accession>
<comment type="caution">
    <text evidence="13">The sequence shown here is derived from an EMBL/GenBank/DDBJ whole genome shotgun (WGS) entry which is preliminary data.</text>
</comment>
<dbReference type="GO" id="GO:0000028">
    <property type="term" value="P:ribosomal small subunit assembly"/>
    <property type="evidence" value="ECO:0007669"/>
    <property type="project" value="TreeGrafter"/>
</dbReference>
<dbReference type="PANTHER" id="PTHR42698:SF1">
    <property type="entry name" value="GTPASE ERA, MITOCHONDRIAL"/>
    <property type="match status" value="1"/>
</dbReference>
<evidence type="ECO:0000256" key="2">
    <source>
        <dbReference type="ARBA" id="ARBA00020484"/>
    </source>
</evidence>
<comment type="subcellular location">
    <subcellularLocation>
        <location evidence="8">Cytoplasm</location>
    </subcellularLocation>
    <subcellularLocation>
        <location evidence="8">Cell membrane</location>
        <topology evidence="8">Peripheral membrane protein</topology>
    </subcellularLocation>
</comment>
<dbReference type="SUPFAM" id="SSF52540">
    <property type="entry name" value="P-loop containing nucleoside triphosphate hydrolases"/>
    <property type="match status" value="1"/>
</dbReference>
<dbReference type="PROSITE" id="PS50823">
    <property type="entry name" value="KH_TYPE_2"/>
    <property type="match status" value="1"/>
</dbReference>
<dbReference type="InterPro" id="IPR009019">
    <property type="entry name" value="KH_sf_prok-type"/>
</dbReference>
<dbReference type="PRINTS" id="PR00326">
    <property type="entry name" value="GTP1OBG"/>
</dbReference>
<evidence type="ECO:0000256" key="1">
    <source>
        <dbReference type="ARBA" id="ARBA00007921"/>
    </source>
</evidence>
<keyword evidence="4 8" id="KW-0547">Nucleotide-binding</keyword>
<sequence length="301" mass="34450">MAQKNHKSGFVAIIGRPNVGKSTLLNHMVGQKVAIMSDKPQTTRNRIRGVMTLEDMQVIFLDTPGIHKPRHKLGDYMVRTSINTLKEVDLIFFVVDATEEKGAGDQFIIENLQGIKTPVFLLINKVDAIHPDKILETIATYKDDFPFAEIVPVSALQGQNIERLVQLLHQYLPEGPQYYPPDQVTDHPERFIVAELIREKVLHLTREEVPHSVAVAVEQMESREDKDLLYIHAVIFTERESQKGILIGKQGGMLKEVGRLARADIQKLFGSKVYLELWVKVKKDWRNREHLLRNFGFDENL</sequence>
<feature type="region of interest" description="G5" evidence="9">
    <location>
        <begin position="153"/>
        <end position="155"/>
    </location>
</feature>
<evidence type="ECO:0000256" key="3">
    <source>
        <dbReference type="ARBA" id="ARBA00022517"/>
    </source>
</evidence>
<evidence type="ECO:0000313" key="13">
    <source>
        <dbReference type="EMBL" id="GIM44751.1"/>
    </source>
</evidence>
<evidence type="ECO:0000313" key="14">
    <source>
        <dbReference type="Proteomes" id="UP001057291"/>
    </source>
</evidence>
<proteinExistence type="inferred from homology"/>
<keyword evidence="5 8" id="KW-0694">RNA-binding</keyword>
<dbReference type="Pfam" id="PF07650">
    <property type="entry name" value="KH_2"/>
    <property type="match status" value="1"/>
</dbReference>
<dbReference type="CDD" id="cd22534">
    <property type="entry name" value="KH-II_Era"/>
    <property type="match status" value="1"/>
</dbReference>
<dbReference type="GO" id="GO:0003924">
    <property type="term" value="F:GTPase activity"/>
    <property type="evidence" value="ECO:0007669"/>
    <property type="project" value="UniProtKB-UniRule"/>
</dbReference>